<dbReference type="Proteomes" id="UP000315095">
    <property type="component" value="Unassembled WGS sequence"/>
</dbReference>
<keyword evidence="3" id="KW-1185">Reference proteome</keyword>
<gene>
    <name evidence="2" type="ORF">MSKU9_2675</name>
</gene>
<organism evidence="2 3">
    <name type="scientific">Komagataeibacter diospyri</name>
    <dbReference type="NCBI Taxonomy" id="1932662"/>
    <lineage>
        <taxon>Bacteria</taxon>
        <taxon>Pseudomonadati</taxon>
        <taxon>Pseudomonadota</taxon>
        <taxon>Alphaproteobacteria</taxon>
        <taxon>Acetobacterales</taxon>
        <taxon>Acetobacteraceae</taxon>
        <taxon>Komagataeibacter</taxon>
    </lineage>
</organism>
<evidence type="ECO:0000313" key="2">
    <source>
        <dbReference type="EMBL" id="GCE84534.1"/>
    </source>
</evidence>
<evidence type="ECO:0000313" key="3">
    <source>
        <dbReference type="Proteomes" id="UP000315095"/>
    </source>
</evidence>
<name>A0A4P5NW66_9PROT</name>
<protein>
    <submittedName>
        <fullName evidence="2">Uncharacterized protein</fullName>
    </submittedName>
</protein>
<dbReference type="AlphaFoldDB" id="A0A4P5NW66"/>
<accession>A0A4P5NW66</accession>
<sequence length="42" mass="4761">MPEGSVPSPVLSPTPAYAPARRSPPLYAYVRSRWLRVSWTLF</sequence>
<reference evidence="3" key="1">
    <citation type="submission" date="2017-01" db="EMBL/GenBank/DDBJ databases">
        <title>Komagataeibacter sp. MSKU9 whole genome sequencing project.</title>
        <authorList>
            <person name="Matsutani M."/>
            <person name="Naloka K."/>
            <person name="Theeragool G."/>
            <person name="Yakushi T."/>
            <person name="Matsushita K."/>
        </authorList>
    </citation>
    <scope>NUCLEOTIDE SEQUENCE [LARGE SCALE GENOMIC DNA]</scope>
    <source>
        <strain evidence="3">MSKU9</strain>
    </source>
</reference>
<comment type="caution">
    <text evidence="2">The sequence shown here is derived from an EMBL/GenBank/DDBJ whole genome shotgun (WGS) entry which is preliminary data.</text>
</comment>
<feature type="region of interest" description="Disordered" evidence="1">
    <location>
        <begin position="1"/>
        <end position="21"/>
    </location>
</feature>
<proteinExistence type="predicted"/>
<evidence type="ECO:0000256" key="1">
    <source>
        <dbReference type="SAM" id="MobiDB-lite"/>
    </source>
</evidence>
<dbReference type="EMBL" id="BDLU01000058">
    <property type="protein sequence ID" value="GCE84534.1"/>
    <property type="molecule type" value="Genomic_DNA"/>
</dbReference>